<protein>
    <submittedName>
        <fullName evidence="1">Uncharacterized protein</fullName>
    </submittedName>
</protein>
<organism evidence="1 2">
    <name type="scientific">Hypsibius exemplaris</name>
    <name type="common">Freshwater tardigrade</name>
    <dbReference type="NCBI Taxonomy" id="2072580"/>
    <lineage>
        <taxon>Eukaryota</taxon>
        <taxon>Metazoa</taxon>
        <taxon>Ecdysozoa</taxon>
        <taxon>Tardigrada</taxon>
        <taxon>Eutardigrada</taxon>
        <taxon>Parachela</taxon>
        <taxon>Hypsibioidea</taxon>
        <taxon>Hypsibiidae</taxon>
        <taxon>Hypsibius</taxon>
    </lineage>
</organism>
<accession>A0A9X6NLC0</accession>
<keyword evidence="2" id="KW-1185">Reference proteome</keyword>
<proteinExistence type="predicted"/>
<reference evidence="2" key="1">
    <citation type="submission" date="2017-01" db="EMBL/GenBank/DDBJ databases">
        <title>Comparative genomics of anhydrobiosis in the tardigrade Hypsibius dujardini.</title>
        <authorList>
            <person name="Yoshida Y."/>
            <person name="Koutsovoulos G."/>
            <person name="Laetsch D."/>
            <person name="Stevens L."/>
            <person name="Kumar S."/>
            <person name="Horikawa D."/>
            <person name="Ishino K."/>
            <person name="Komine S."/>
            <person name="Tomita M."/>
            <person name="Blaxter M."/>
            <person name="Arakawa K."/>
        </authorList>
    </citation>
    <scope>NUCLEOTIDE SEQUENCE [LARGE SCALE GENOMIC DNA]</scope>
    <source>
        <strain evidence="2">Z151</strain>
    </source>
</reference>
<name>A0A9X6NLC0_HYPEX</name>
<sequence length="73" mass="8222">MLTQEDGVHAAQVFSTSRPMDLVDSVGDTRDFRYRYQPAHQAHTITPHRELGSCVPLLLRVFPSADDPEIDTL</sequence>
<comment type="caution">
    <text evidence="1">The sequence shown here is derived from an EMBL/GenBank/DDBJ whole genome shotgun (WGS) entry which is preliminary data.</text>
</comment>
<dbReference type="AlphaFoldDB" id="A0A9X6NLC0"/>
<dbReference type="EMBL" id="MTYJ01000634">
    <property type="protein sequence ID" value="OWA55289.1"/>
    <property type="molecule type" value="Genomic_DNA"/>
</dbReference>
<gene>
    <name evidence="1" type="ORF">BV898_19672</name>
</gene>
<dbReference type="Proteomes" id="UP000192578">
    <property type="component" value="Unassembled WGS sequence"/>
</dbReference>
<evidence type="ECO:0000313" key="1">
    <source>
        <dbReference type="EMBL" id="OWA55289.1"/>
    </source>
</evidence>
<evidence type="ECO:0000313" key="2">
    <source>
        <dbReference type="Proteomes" id="UP000192578"/>
    </source>
</evidence>